<dbReference type="InterPro" id="IPR036969">
    <property type="entry name" value="Citrate_synthase_sf"/>
</dbReference>
<dbReference type="FunFam" id="1.10.580.10:FF:000005">
    <property type="entry name" value="Citrate synthase"/>
    <property type="match status" value="1"/>
</dbReference>
<dbReference type="PANTHER" id="PTHR42871">
    <property type="entry name" value="CITRATE SYNTHASE"/>
    <property type="match status" value="1"/>
</dbReference>
<comment type="pathway">
    <text evidence="1">Carbohydrate metabolism.</text>
</comment>
<dbReference type="EMBL" id="JAPDMZ010000249">
    <property type="protein sequence ID" value="KAK0545049.1"/>
    <property type="molecule type" value="Genomic_DNA"/>
</dbReference>
<keyword evidence="3" id="KW-0816">Tricarboxylic acid cycle</keyword>
<gene>
    <name evidence="6" type="ORF">OC846_005819</name>
</gene>
<evidence type="ECO:0000313" key="6">
    <source>
        <dbReference type="EMBL" id="KAK0545049.1"/>
    </source>
</evidence>
<dbReference type="InterPro" id="IPR016143">
    <property type="entry name" value="Citrate_synth-like_sm_a-sub"/>
</dbReference>
<evidence type="ECO:0000256" key="2">
    <source>
        <dbReference type="ARBA" id="ARBA00010566"/>
    </source>
</evidence>
<dbReference type="Gene3D" id="1.10.230.10">
    <property type="entry name" value="Cytochrome P450-Terp, domain 2"/>
    <property type="match status" value="1"/>
</dbReference>
<sequence length="504" mass="56099">MTRDAPPTQSITVTDNRTGKTIVVPITHNSIPASAFKQLKASRFACFDAVDREEDETAAGIRVLDPSFSNTAAIESKITFIDGAAGILRYRGYPIEQLATRSNFLETAYLLIYGELPTTTRLEFWTSAIMSHTFVHRDVEDLFSSFRYDSHPMAMLATGFAALGAYAPEANPSLQGQTLYTRAAQGNPDAMRVMDKQIVRIIGKAPTLGALAYRIRTGRPFNRPPQGLSYCGSYLYLMDHLSEREYRPSPVLERALDVLFLLHADHEMNASTATVSLSGSTLVDPYSAVAAGVTALYGPLHGGACEAVVRMLEEIGSPKNVPQFIEEVKAKKRKLSGFGHRIYKTTDPRAKIIRQLADDVFKVVGRSPLLDTALALKDAAESDDYFISRSLLPNVDFFSGLIYREIGFPLDFFPVLFVLPRVVGWLAHWRQMMLDPKAKIWRPRQVYLGEGLRSYVPVADRVEPRDGLPIHSAPVPLSHSLDINRRKLAMFKDETGREKTLSKI</sequence>
<keyword evidence="7" id="KW-1185">Reference proteome</keyword>
<evidence type="ECO:0000313" key="7">
    <source>
        <dbReference type="Proteomes" id="UP001176517"/>
    </source>
</evidence>
<proteinExistence type="inferred from homology"/>
<dbReference type="InterPro" id="IPR002020">
    <property type="entry name" value="Citrate_synthase"/>
</dbReference>
<dbReference type="GO" id="GO:0006099">
    <property type="term" value="P:tricarboxylic acid cycle"/>
    <property type="evidence" value="ECO:0007669"/>
    <property type="project" value="UniProtKB-KW"/>
</dbReference>
<dbReference type="InterPro" id="IPR019810">
    <property type="entry name" value="Citrate_synthase_AS"/>
</dbReference>
<organism evidence="6 7">
    <name type="scientific">Tilletia horrida</name>
    <dbReference type="NCBI Taxonomy" id="155126"/>
    <lineage>
        <taxon>Eukaryota</taxon>
        <taxon>Fungi</taxon>
        <taxon>Dikarya</taxon>
        <taxon>Basidiomycota</taxon>
        <taxon>Ustilaginomycotina</taxon>
        <taxon>Exobasidiomycetes</taxon>
        <taxon>Tilletiales</taxon>
        <taxon>Tilletiaceae</taxon>
        <taxon>Tilletia</taxon>
    </lineage>
</organism>
<comment type="similarity">
    <text evidence="2 5">Belongs to the citrate synthase family.</text>
</comment>
<protein>
    <recommendedName>
        <fullName evidence="5">Citrate synthase</fullName>
    </recommendedName>
</protein>
<evidence type="ECO:0000256" key="4">
    <source>
        <dbReference type="ARBA" id="ARBA00022679"/>
    </source>
</evidence>
<dbReference type="Pfam" id="PF00285">
    <property type="entry name" value="Citrate_synt"/>
    <property type="match status" value="1"/>
</dbReference>
<dbReference type="PROSITE" id="PS00480">
    <property type="entry name" value="CITRATE_SYNTHASE"/>
    <property type="match status" value="1"/>
</dbReference>
<evidence type="ECO:0000256" key="3">
    <source>
        <dbReference type="ARBA" id="ARBA00022532"/>
    </source>
</evidence>
<dbReference type="PANTHER" id="PTHR42871:SF1">
    <property type="entry name" value="CITRATE SYNTHASE"/>
    <property type="match status" value="1"/>
</dbReference>
<comment type="caution">
    <text evidence="6">The sequence shown here is derived from an EMBL/GenBank/DDBJ whole genome shotgun (WGS) entry which is preliminary data.</text>
</comment>
<keyword evidence="4 5" id="KW-0808">Transferase</keyword>
<evidence type="ECO:0000256" key="5">
    <source>
        <dbReference type="RuleBase" id="RU000441"/>
    </source>
</evidence>
<name>A0AAN6GMT7_9BASI</name>
<dbReference type="GO" id="GO:0032787">
    <property type="term" value="P:monocarboxylic acid metabolic process"/>
    <property type="evidence" value="ECO:0007669"/>
    <property type="project" value="UniProtKB-ARBA"/>
</dbReference>
<dbReference type="AlphaFoldDB" id="A0AAN6GMT7"/>
<dbReference type="InterPro" id="IPR016142">
    <property type="entry name" value="Citrate_synth-like_lrg_a-sub"/>
</dbReference>
<accession>A0AAN6GMT7</accession>
<dbReference type="SUPFAM" id="SSF48256">
    <property type="entry name" value="Citrate synthase"/>
    <property type="match status" value="1"/>
</dbReference>
<dbReference type="PRINTS" id="PR00143">
    <property type="entry name" value="CITRTSNTHASE"/>
</dbReference>
<reference evidence="6" key="1">
    <citation type="journal article" date="2023" name="PhytoFront">
        <title>Draft Genome Resources of Seven Strains of Tilletia horrida, Causal Agent of Kernel Smut of Rice.</title>
        <authorList>
            <person name="Khanal S."/>
            <person name="Antony Babu S."/>
            <person name="Zhou X.G."/>
        </authorList>
    </citation>
    <scope>NUCLEOTIDE SEQUENCE</scope>
    <source>
        <strain evidence="6">TX6</strain>
    </source>
</reference>
<evidence type="ECO:0000256" key="1">
    <source>
        <dbReference type="ARBA" id="ARBA00005007"/>
    </source>
</evidence>
<dbReference type="Gene3D" id="1.10.580.10">
    <property type="entry name" value="Citrate Synthase, domain 1"/>
    <property type="match status" value="1"/>
</dbReference>
<dbReference type="FunFam" id="1.10.230.10:FF:000002">
    <property type="entry name" value="Citrate synthase"/>
    <property type="match status" value="1"/>
</dbReference>
<dbReference type="GO" id="GO:0046912">
    <property type="term" value="F:acyltransferase activity, acyl groups converted into alkyl on transfer"/>
    <property type="evidence" value="ECO:0007669"/>
    <property type="project" value="InterPro"/>
</dbReference>
<dbReference type="Proteomes" id="UP001176517">
    <property type="component" value="Unassembled WGS sequence"/>
</dbReference>